<accession>A0A8S5SN96</accession>
<organism evidence="1">
    <name type="scientific">Siphoviridae sp. ctCb814</name>
    <dbReference type="NCBI Taxonomy" id="2827808"/>
    <lineage>
        <taxon>Viruses</taxon>
        <taxon>Duplodnaviria</taxon>
        <taxon>Heunggongvirae</taxon>
        <taxon>Uroviricota</taxon>
        <taxon>Caudoviricetes</taxon>
    </lineage>
</organism>
<name>A0A8S5SN96_9CAUD</name>
<proteinExistence type="predicted"/>
<reference evidence="1" key="1">
    <citation type="journal article" date="2021" name="Proc. Natl. Acad. Sci. U.S.A.">
        <title>A Catalog of Tens of Thousands of Viruses from Human Metagenomes Reveals Hidden Associations with Chronic Diseases.</title>
        <authorList>
            <person name="Tisza M.J."/>
            <person name="Buck C.B."/>
        </authorList>
    </citation>
    <scope>NUCLEOTIDE SEQUENCE</scope>
    <source>
        <strain evidence="1">CtCb814</strain>
    </source>
</reference>
<sequence length="39" mass="4692">MAEEYKKEIIERLNNVQQERLLKIMLDCVKSLEKQEKGN</sequence>
<protein>
    <submittedName>
        <fullName evidence="1">Uncharacterized protein</fullName>
    </submittedName>
</protein>
<dbReference type="EMBL" id="BK032638">
    <property type="protein sequence ID" value="DAF52525.1"/>
    <property type="molecule type" value="Genomic_DNA"/>
</dbReference>
<evidence type="ECO:0000313" key="1">
    <source>
        <dbReference type="EMBL" id="DAF52525.1"/>
    </source>
</evidence>